<feature type="compositionally biased region" description="Low complexity" evidence="1">
    <location>
        <begin position="51"/>
        <end position="70"/>
    </location>
</feature>
<reference evidence="4" key="1">
    <citation type="submission" date="2016-05" db="EMBL/GenBank/DDBJ databases">
        <title>Comparative genomics of biotechnologically important yeasts.</title>
        <authorList>
            <consortium name="DOE Joint Genome Institute"/>
            <person name="Riley R."/>
            <person name="Haridas S."/>
            <person name="Wolfe K.H."/>
            <person name="Lopes M.R."/>
            <person name="Hittinger C.T."/>
            <person name="Goker M."/>
            <person name="Salamov A."/>
            <person name="Wisecaver J."/>
            <person name="Long T.M."/>
            <person name="Aerts A.L."/>
            <person name="Barry K."/>
            <person name="Choi C."/>
            <person name="Clum A."/>
            <person name="Coughlan A.Y."/>
            <person name="Deshpande S."/>
            <person name="Douglass A.P."/>
            <person name="Hanson S.J."/>
            <person name="Klenk H.-P."/>
            <person name="Labutti K."/>
            <person name="Lapidus A."/>
            <person name="Lindquist E."/>
            <person name="Lipzen A."/>
            <person name="Meier-Kolthoff J.P."/>
            <person name="Ohm R.A."/>
            <person name="Otillar R.P."/>
            <person name="Pangilinan J."/>
            <person name="Peng Y."/>
            <person name="Rokas A."/>
            <person name="Rosa C.A."/>
            <person name="Scheuner C."/>
            <person name="Sibirny A.A."/>
            <person name="Slot J.C."/>
            <person name="Stielow J.B."/>
            <person name="Sun H."/>
            <person name="Kurtzman C.P."/>
            <person name="Blackwell M."/>
            <person name="Grigoriev I.V."/>
            <person name="Jeffries T.W."/>
        </authorList>
    </citation>
    <scope>NUCLEOTIDE SEQUENCE [LARGE SCALE GENOMIC DNA]</scope>
    <source>
        <strain evidence="4">NRRL Y-1933</strain>
    </source>
</reference>
<evidence type="ECO:0000256" key="2">
    <source>
        <dbReference type="SAM" id="Phobius"/>
    </source>
</evidence>
<evidence type="ECO:0000313" key="3">
    <source>
        <dbReference type="EMBL" id="ODV69421.1"/>
    </source>
</evidence>
<gene>
    <name evidence="3" type="ORF">HYPBUDRAFT_151191</name>
</gene>
<keyword evidence="4" id="KW-1185">Reference proteome</keyword>
<dbReference type="Proteomes" id="UP000095085">
    <property type="component" value="Unassembled WGS sequence"/>
</dbReference>
<dbReference type="GO" id="GO:0000324">
    <property type="term" value="C:fungal-type vacuole"/>
    <property type="evidence" value="ECO:0007669"/>
    <property type="project" value="TreeGrafter"/>
</dbReference>
<organism evidence="3 4">
    <name type="scientific">Hyphopichia burtonii NRRL Y-1933</name>
    <dbReference type="NCBI Taxonomy" id="984485"/>
    <lineage>
        <taxon>Eukaryota</taxon>
        <taxon>Fungi</taxon>
        <taxon>Dikarya</taxon>
        <taxon>Ascomycota</taxon>
        <taxon>Saccharomycotina</taxon>
        <taxon>Pichiomycetes</taxon>
        <taxon>Debaryomycetaceae</taxon>
        <taxon>Hyphopichia</taxon>
    </lineage>
</organism>
<dbReference type="OrthoDB" id="2589563at2759"/>
<feature type="compositionally biased region" description="Low complexity" evidence="1">
    <location>
        <begin position="85"/>
        <end position="121"/>
    </location>
</feature>
<dbReference type="RefSeq" id="XP_020078488.1">
    <property type="nucleotide sequence ID" value="XM_020220373.1"/>
</dbReference>
<feature type="transmembrane region" description="Helical" evidence="2">
    <location>
        <begin position="323"/>
        <end position="346"/>
    </location>
</feature>
<dbReference type="GO" id="GO:0071944">
    <property type="term" value="C:cell periphery"/>
    <property type="evidence" value="ECO:0007669"/>
    <property type="project" value="TreeGrafter"/>
</dbReference>
<name>A0A1E4RQE2_9ASCO</name>
<feature type="compositionally biased region" description="Polar residues" evidence="1">
    <location>
        <begin position="71"/>
        <end position="84"/>
    </location>
</feature>
<feature type="region of interest" description="Disordered" evidence="1">
    <location>
        <begin position="1"/>
        <end position="148"/>
    </location>
</feature>
<proteinExistence type="predicted"/>
<dbReference type="GeneID" id="30994923"/>
<sequence length="491" mass="54914">MSSHIFRMPGGLMNTGDSQDSSNINSDSDTDPQRYYGQQKELPKNEINVRLAQDQDQSPSSPSSYQQLSATGSPTLNSPGRNKFNNISSTVNSNANANANSNSNSNTNLSALSNSNSFHNSQYLHAKQGGSQHGSQLNYSPRNEDPFDNANVRVYTQADSQQIPQPPHTPVSVNRQSLAQSDEDQQYLSFANDAFIKSLGNAKWQNFLSTIQQPTAYTSDLVKFDESFNNKEKLLNESWGGDDRLKLALLGSPSSDEDTYVGDENGSVFTKIFGKKSNKKNSKFDTDHPKVRSRAGYWMSDEKRKDVLPTLKRLFVQNPLVPLFLRILIIIFSACALALACTIFVFSKRKYDDQVIEQQPSTIMAIVVQCCAIAYVIYISYDEYSGKPLGLRDPLGKMKLIMLDLLFIIFSSANLSLTFNTLYDDEWVCEVDNTPDLNSIGIYYPTVNSICRRQRALASFLFLVLCLWVLTFTISIIRVVDRVSTSSPRSD</sequence>
<dbReference type="PANTHER" id="PTHR36819:SF1">
    <property type="entry name" value="REGULATOR OF PHOSPHOLIPASE D SRF1"/>
    <property type="match status" value="1"/>
</dbReference>
<keyword evidence="2" id="KW-0472">Membrane</keyword>
<protein>
    <recommendedName>
        <fullName evidence="5">Regulator of phospholipase D SRF1</fullName>
    </recommendedName>
</protein>
<feature type="compositionally biased region" description="Polar residues" evidence="1">
    <location>
        <begin position="129"/>
        <end position="141"/>
    </location>
</feature>
<feature type="transmembrane region" description="Helical" evidence="2">
    <location>
        <begin position="456"/>
        <end position="480"/>
    </location>
</feature>
<dbReference type="AlphaFoldDB" id="A0A1E4RQE2"/>
<feature type="transmembrane region" description="Helical" evidence="2">
    <location>
        <begin position="401"/>
        <end position="423"/>
    </location>
</feature>
<accession>A0A1E4RQE2</accession>
<dbReference type="InterPro" id="IPR037737">
    <property type="entry name" value="Srf1"/>
</dbReference>
<evidence type="ECO:0000256" key="1">
    <source>
        <dbReference type="SAM" id="MobiDB-lite"/>
    </source>
</evidence>
<keyword evidence="2" id="KW-1133">Transmembrane helix</keyword>
<evidence type="ECO:0000313" key="4">
    <source>
        <dbReference type="Proteomes" id="UP000095085"/>
    </source>
</evidence>
<dbReference type="PANTHER" id="PTHR36819">
    <property type="entry name" value="REGULATOR OF PHOSPHOLIPASE D SRF1"/>
    <property type="match status" value="1"/>
</dbReference>
<feature type="compositionally biased region" description="Low complexity" evidence="1">
    <location>
        <begin position="17"/>
        <end position="27"/>
    </location>
</feature>
<keyword evidence="2" id="KW-0812">Transmembrane</keyword>
<evidence type="ECO:0008006" key="5">
    <source>
        <dbReference type="Google" id="ProtNLM"/>
    </source>
</evidence>
<feature type="transmembrane region" description="Helical" evidence="2">
    <location>
        <begin position="361"/>
        <end position="381"/>
    </location>
</feature>
<dbReference type="EMBL" id="KV454538">
    <property type="protein sequence ID" value="ODV69421.1"/>
    <property type="molecule type" value="Genomic_DNA"/>
</dbReference>